<dbReference type="InterPro" id="IPR000719">
    <property type="entry name" value="Prot_kinase_dom"/>
</dbReference>
<keyword evidence="4" id="KW-1185">Reference proteome</keyword>
<gene>
    <name evidence="3" type="ORF">GCM10022381_09860</name>
</gene>
<feature type="compositionally biased region" description="Polar residues" evidence="1">
    <location>
        <begin position="387"/>
        <end position="396"/>
    </location>
</feature>
<dbReference type="Gene3D" id="1.10.510.10">
    <property type="entry name" value="Transferase(Phosphotransferase) domain 1"/>
    <property type="match status" value="1"/>
</dbReference>
<dbReference type="EMBL" id="BAABCN010000002">
    <property type="protein sequence ID" value="GAA3868530.1"/>
    <property type="molecule type" value="Genomic_DNA"/>
</dbReference>
<feature type="region of interest" description="Disordered" evidence="1">
    <location>
        <begin position="1"/>
        <end position="43"/>
    </location>
</feature>
<protein>
    <recommendedName>
        <fullName evidence="2">Protein kinase domain-containing protein</fullName>
    </recommendedName>
</protein>
<feature type="region of interest" description="Disordered" evidence="1">
    <location>
        <begin position="376"/>
        <end position="399"/>
    </location>
</feature>
<evidence type="ECO:0000313" key="3">
    <source>
        <dbReference type="EMBL" id="GAA3868530.1"/>
    </source>
</evidence>
<accession>A0ABP7K7S0</accession>
<organism evidence="3 4">
    <name type="scientific">Leifsonia kafniensis</name>
    <dbReference type="NCBI Taxonomy" id="475957"/>
    <lineage>
        <taxon>Bacteria</taxon>
        <taxon>Bacillati</taxon>
        <taxon>Actinomycetota</taxon>
        <taxon>Actinomycetes</taxon>
        <taxon>Micrococcales</taxon>
        <taxon>Microbacteriaceae</taxon>
        <taxon>Leifsonia</taxon>
    </lineage>
</organism>
<comment type="caution">
    <text evidence="3">The sequence shown here is derived from an EMBL/GenBank/DDBJ whole genome shotgun (WGS) entry which is preliminary data.</text>
</comment>
<dbReference type="SUPFAM" id="SSF56112">
    <property type="entry name" value="Protein kinase-like (PK-like)"/>
    <property type="match status" value="1"/>
</dbReference>
<reference evidence="4" key="1">
    <citation type="journal article" date="2019" name="Int. J. Syst. Evol. Microbiol.">
        <title>The Global Catalogue of Microorganisms (GCM) 10K type strain sequencing project: providing services to taxonomists for standard genome sequencing and annotation.</title>
        <authorList>
            <consortium name="The Broad Institute Genomics Platform"/>
            <consortium name="The Broad Institute Genome Sequencing Center for Infectious Disease"/>
            <person name="Wu L."/>
            <person name="Ma J."/>
        </authorList>
    </citation>
    <scope>NUCLEOTIDE SEQUENCE [LARGE SCALE GENOMIC DNA]</scope>
    <source>
        <strain evidence="4">JCM 17021</strain>
    </source>
</reference>
<evidence type="ECO:0000259" key="2">
    <source>
        <dbReference type="PROSITE" id="PS50011"/>
    </source>
</evidence>
<feature type="region of interest" description="Disordered" evidence="1">
    <location>
        <begin position="310"/>
        <end position="331"/>
    </location>
</feature>
<dbReference type="Proteomes" id="UP001501803">
    <property type="component" value="Unassembled WGS sequence"/>
</dbReference>
<feature type="domain" description="Protein kinase" evidence="2">
    <location>
        <begin position="53"/>
        <end position="416"/>
    </location>
</feature>
<dbReference type="InterPro" id="IPR011009">
    <property type="entry name" value="Kinase-like_dom_sf"/>
</dbReference>
<name>A0ABP7K7S0_9MICO</name>
<proteinExistence type="predicted"/>
<sequence length="527" mass="55349">MARFASARLAGVRSRKQKLPPTPLQAERSGSGARTGEAPPAGHPALFSEIAGFQVGRKLGVDADADLYLGRSADDSTDASAGADQRQNVTLKLFRADAASSQSERELAVRTQLAPGTVGALLDVATVADGRVVLVLEHLAGGSLLRYLRDYSPVSPGEAVTILAPLVLSLTALHDAGFALPDLAVTSIALTAEGRPVIDRWGALQLLPPSATDARLRQNHVRNDYGRLIRVMREVFAALEPTDPMSRHGEGIAGWGEEAADHLSIPECLAGLEHALFEWAPAEPLRMRRPVGARDARAVDVPLRRVDPVAAEPATAADGAARPQKVGPGRLWHAARRAVSERNRLRKRLTSRPVLVAVALATGLIALALTALSTADGTDDASAEPSRATNAQSSLSPAARGTAAERAAISSDDPVAASVALLTLRSACLAESSVLCLDNVDQAGSAAMAADRYAVRMAQQSASEPPGQRFGTDATLVERNGDSALIEIERAPAEGEDPAAAPGYSKPASLLVIRGEAGWRVREIFDY</sequence>
<dbReference type="PROSITE" id="PS50011">
    <property type="entry name" value="PROTEIN_KINASE_DOM"/>
    <property type="match status" value="1"/>
</dbReference>
<evidence type="ECO:0000256" key="1">
    <source>
        <dbReference type="SAM" id="MobiDB-lite"/>
    </source>
</evidence>
<evidence type="ECO:0000313" key="4">
    <source>
        <dbReference type="Proteomes" id="UP001501803"/>
    </source>
</evidence>
<feature type="compositionally biased region" description="Low complexity" evidence="1">
    <location>
        <begin position="310"/>
        <end position="321"/>
    </location>
</feature>